<evidence type="ECO:0008006" key="12">
    <source>
        <dbReference type="Google" id="ProtNLM"/>
    </source>
</evidence>
<evidence type="ECO:0000256" key="2">
    <source>
        <dbReference type="ARBA" id="ARBA00022448"/>
    </source>
</evidence>
<dbReference type="EMBL" id="KZ819602">
    <property type="protein sequence ID" value="PWN37662.1"/>
    <property type="molecule type" value="Genomic_DNA"/>
</dbReference>
<keyword evidence="3 9" id="KW-0812">Transmembrane</keyword>
<dbReference type="RefSeq" id="XP_025357964.1">
    <property type="nucleotide sequence ID" value="XM_025500709.1"/>
</dbReference>
<protein>
    <recommendedName>
        <fullName evidence="12">t-SNARE coiled-coil homology domain-containing protein</fullName>
    </recommendedName>
</protein>
<name>A0A316VJ72_9BASI</name>
<keyword evidence="2" id="KW-0813">Transport</keyword>
<dbReference type="GO" id="GO:0015031">
    <property type="term" value="P:protein transport"/>
    <property type="evidence" value="ECO:0007669"/>
    <property type="project" value="UniProtKB-KW"/>
</dbReference>
<evidence type="ECO:0000256" key="6">
    <source>
        <dbReference type="ARBA" id="ARBA00023034"/>
    </source>
</evidence>
<dbReference type="InParanoid" id="A0A316VJ72"/>
<evidence type="ECO:0000256" key="4">
    <source>
        <dbReference type="ARBA" id="ARBA00022927"/>
    </source>
</evidence>
<reference evidence="10 11" key="1">
    <citation type="journal article" date="2018" name="Mol. Biol. Evol.">
        <title>Broad Genomic Sampling Reveals a Smut Pathogenic Ancestry of the Fungal Clade Ustilaginomycotina.</title>
        <authorList>
            <person name="Kijpornyongpan T."/>
            <person name="Mondo S.J."/>
            <person name="Barry K."/>
            <person name="Sandor L."/>
            <person name="Lee J."/>
            <person name="Lipzen A."/>
            <person name="Pangilinan J."/>
            <person name="LaButti K."/>
            <person name="Hainaut M."/>
            <person name="Henrissat B."/>
            <person name="Grigoriev I.V."/>
            <person name="Spatafora J.W."/>
            <person name="Aime M.C."/>
        </authorList>
    </citation>
    <scope>NUCLEOTIDE SEQUENCE [LARGE SCALE GENOMIC DNA]</scope>
    <source>
        <strain evidence="10 11">MCA 3882</strain>
    </source>
</reference>
<dbReference type="OrthoDB" id="3063237at2759"/>
<accession>A0A316VJ72</accession>
<dbReference type="PANTHER" id="PTHR12791">
    <property type="entry name" value="GOLGI SNARE BET1-RELATED"/>
    <property type="match status" value="1"/>
</dbReference>
<keyword evidence="4" id="KW-0653">Protein transport</keyword>
<evidence type="ECO:0000313" key="11">
    <source>
        <dbReference type="Proteomes" id="UP000245771"/>
    </source>
</evidence>
<dbReference type="Gene3D" id="1.20.5.110">
    <property type="match status" value="1"/>
</dbReference>
<dbReference type="GeneID" id="37022490"/>
<evidence type="ECO:0000256" key="8">
    <source>
        <dbReference type="ARBA" id="ARBA00046280"/>
    </source>
</evidence>
<evidence type="ECO:0000256" key="5">
    <source>
        <dbReference type="ARBA" id="ARBA00022989"/>
    </source>
</evidence>
<evidence type="ECO:0000256" key="3">
    <source>
        <dbReference type="ARBA" id="ARBA00022692"/>
    </source>
</evidence>
<keyword evidence="11" id="KW-1185">Reference proteome</keyword>
<feature type="transmembrane region" description="Helical" evidence="9">
    <location>
        <begin position="80"/>
        <end position="98"/>
    </location>
</feature>
<evidence type="ECO:0000256" key="1">
    <source>
        <dbReference type="ARBA" id="ARBA00004394"/>
    </source>
</evidence>
<keyword evidence="6" id="KW-0333">Golgi apparatus</keyword>
<gene>
    <name evidence="10" type="ORF">FA14DRAFT_176949</name>
</gene>
<keyword evidence="5 9" id="KW-1133">Transmembrane helix</keyword>
<dbReference type="CDD" id="cd15853">
    <property type="entry name" value="SNARE_Bet1"/>
    <property type="match status" value="1"/>
</dbReference>
<dbReference type="GO" id="GO:0000139">
    <property type="term" value="C:Golgi membrane"/>
    <property type="evidence" value="ECO:0007669"/>
    <property type="project" value="UniProtKB-SubCell"/>
</dbReference>
<comment type="subcellular location">
    <subcellularLocation>
        <location evidence="8">Endomembrane system</location>
        <topology evidence="8">Single-pass type IV membrane protein</topology>
    </subcellularLocation>
    <subcellularLocation>
        <location evidence="1">Golgi apparatus membrane</location>
    </subcellularLocation>
</comment>
<sequence length="99" mass="10920">MSTSADRTYEEQNDASLNKLFDKVKALRGVTTDIYNDAESQTQGLLGDASEGFDNFAARLSNTSSRFTRQVVNGGRGSRMILYIVGGFVGILVLYRILF</sequence>
<dbReference type="SUPFAM" id="SSF58038">
    <property type="entry name" value="SNARE fusion complex"/>
    <property type="match status" value="1"/>
</dbReference>
<dbReference type="AlphaFoldDB" id="A0A316VJ72"/>
<evidence type="ECO:0000256" key="9">
    <source>
        <dbReference type="SAM" id="Phobius"/>
    </source>
</evidence>
<dbReference type="InterPro" id="IPR039899">
    <property type="entry name" value="BET1_SNARE"/>
</dbReference>
<dbReference type="STRING" id="1280837.A0A316VJ72"/>
<evidence type="ECO:0000313" key="10">
    <source>
        <dbReference type="EMBL" id="PWN37662.1"/>
    </source>
</evidence>
<proteinExistence type="predicted"/>
<keyword evidence="7 9" id="KW-0472">Membrane</keyword>
<organism evidence="10 11">
    <name type="scientific">Meira miltonrushii</name>
    <dbReference type="NCBI Taxonomy" id="1280837"/>
    <lineage>
        <taxon>Eukaryota</taxon>
        <taxon>Fungi</taxon>
        <taxon>Dikarya</taxon>
        <taxon>Basidiomycota</taxon>
        <taxon>Ustilaginomycotina</taxon>
        <taxon>Exobasidiomycetes</taxon>
        <taxon>Exobasidiales</taxon>
        <taxon>Brachybasidiaceae</taxon>
        <taxon>Meira</taxon>
    </lineage>
</organism>
<dbReference type="Proteomes" id="UP000245771">
    <property type="component" value="Unassembled WGS sequence"/>
</dbReference>
<evidence type="ECO:0000256" key="7">
    <source>
        <dbReference type="ARBA" id="ARBA00023136"/>
    </source>
</evidence>